<dbReference type="SMART" id="SM00439">
    <property type="entry name" value="BAH"/>
    <property type="match status" value="1"/>
</dbReference>
<dbReference type="Pfam" id="PF01426">
    <property type="entry name" value="BAH"/>
    <property type="match status" value="1"/>
</dbReference>
<feature type="compositionally biased region" description="Basic and acidic residues" evidence="1">
    <location>
        <begin position="66"/>
        <end position="83"/>
    </location>
</feature>
<evidence type="ECO:0000313" key="3">
    <source>
        <dbReference type="EMBL" id="CAH8352491.1"/>
    </source>
</evidence>
<dbReference type="PANTHER" id="PTHR46871:SF1">
    <property type="entry name" value="BROMO-ADJACENT HOMOLOGY (BAH) DOMAIN-CONTAINING PROTEIN"/>
    <property type="match status" value="1"/>
</dbReference>
<dbReference type="AlphaFoldDB" id="A0ABC8K9S8"/>
<comment type="caution">
    <text evidence="3">The sequence shown here is derived from an EMBL/GenBank/DDBJ whole genome shotgun (WGS) entry which is preliminary data.</text>
</comment>
<dbReference type="InterPro" id="IPR001025">
    <property type="entry name" value="BAH_dom"/>
</dbReference>
<evidence type="ECO:0000313" key="4">
    <source>
        <dbReference type="Proteomes" id="UP001642260"/>
    </source>
</evidence>
<keyword evidence="4" id="KW-1185">Reference proteome</keyword>
<name>A0ABC8K9S8_ERUVS</name>
<dbReference type="Proteomes" id="UP001642260">
    <property type="component" value="Unassembled WGS sequence"/>
</dbReference>
<dbReference type="InterPro" id="IPR043151">
    <property type="entry name" value="BAH_sf"/>
</dbReference>
<proteinExistence type="predicted"/>
<accession>A0ABC8K9S8</accession>
<evidence type="ECO:0000256" key="1">
    <source>
        <dbReference type="SAM" id="MobiDB-lite"/>
    </source>
</evidence>
<dbReference type="EMBL" id="CAKOAT010175155">
    <property type="protein sequence ID" value="CAH8352491.1"/>
    <property type="molecule type" value="Genomic_DNA"/>
</dbReference>
<evidence type="ECO:0000259" key="2">
    <source>
        <dbReference type="PROSITE" id="PS51038"/>
    </source>
</evidence>
<gene>
    <name evidence="3" type="ORF">ERUC_LOCUS18641</name>
</gene>
<protein>
    <recommendedName>
        <fullName evidence="2">BAH domain-containing protein</fullName>
    </recommendedName>
</protein>
<feature type="compositionally biased region" description="Polar residues" evidence="1">
    <location>
        <begin position="1"/>
        <end position="15"/>
    </location>
</feature>
<feature type="domain" description="BAH" evidence="2">
    <location>
        <begin position="110"/>
        <end position="229"/>
    </location>
</feature>
<dbReference type="Gene3D" id="2.30.30.490">
    <property type="match status" value="1"/>
</dbReference>
<feature type="region of interest" description="Disordered" evidence="1">
    <location>
        <begin position="1"/>
        <end position="95"/>
    </location>
</feature>
<reference evidence="3 4" key="1">
    <citation type="submission" date="2022-03" db="EMBL/GenBank/DDBJ databases">
        <authorList>
            <person name="Macdonald S."/>
            <person name="Ahmed S."/>
            <person name="Newling K."/>
        </authorList>
    </citation>
    <scope>NUCLEOTIDE SEQUENCE [LARGE SCALE GENOMIC DNA]</scope>
</reference>
<dbReference type="PROSITE" id="PS51038">
    <property type="entry name" value="BAH"/>
    <property type="match status" value="1"/>
</dbReference>
<organism evidence="3 4">
    <name type="scientific">Eruca vesicaria subsp. sativa</name>
    <name type="common">Garden rocket</name>
    <name type="synonym">Eruca sativa</name>
    <dbReference type="NCBI Taxonomy" id="29727"/>
    <lineage>
        <taxon>Eukaryota</taxon>
        <taxon>Viridiplantae</taxon>
        <taxon>Streptophyta</taxon>
        <taxon>Embryophyta</taxon>
        <taxon>Tracheophyta</taxon>
        <taxon>Spermatophyta</taxon>
        <taxon>Magnoliopsida</taxon>
        <taxon>eudicotyledons</taxon>
        <taxon>Gunneridae</taxon>
        <taxon>Pentapetalae</taxon>
        <taxon>rosids</taxon>
        <taxon>malvids</taxon>
        <taxon>Brassicales</taxon>
        <taxon>Brassicaceae</taxon>
        <taxon>Brassiceae</taxon>
        <taxon>Eruca</taxon>
    </lineage>
</organism>
<feature type="compositionally biased region" description="Basic and acidic residues" evidence="1">
    <location>
        <begin position="20"/>
        <end position="41"/>
    </location>
</feature>
<sequence>MVLSRIQSFPQVSPSENEEAFVRERSPQQKSTRTDEIMEGKRMRKKVRYCEDDEKETKRKRKRNRKKDEDVTPPKEVKPDDVKPVGGPVKVTGGGRERKTHYRQFEYGGNRYGLEDSVLLNQGDYSPMPYVAIIKDITQKQNGRIRILVQWFYRQEEAKKKGGGYWKVNDKRGLFYSFHRGEAPAESVMHRCMVYFVPVHKQLPKRRDNPGFIVQKVYDTDEKKLRNLTDKDYEVAKQHEIDILVEKSMSLLGDLPDLETEEILNMGEST</sequence>
<dbReference type="PANTHER" id="PTHR46871">
    <property type="entry name" value="BROMO-ADJACENT HOMOLOGY (BAH) DOMAIN-CONTAINING PROTEIN"/>
    <property type="match status" value="1"/>
</dbReference>